<organism evidence="1">
    <name type="scientific">Siphoviridae sp. ctjfQ5</name>
    <dbReference type="NCBI Taxonomy" id="2823594"/>
    <lineage>
        <taxon>Viruses</taxon>
        <taxon>Duplodnaviria</taxon>
        <taxon>Heunggongvirae</taxon>
        <taxon>Uroviricota</taxon>
        <taxon>Caudoviricetes</taxon>
    </lineage>
</organism>
<name>A0A8S5L8L5_9CAUD</name>
<sequence>MKVSLEIKKKCAFFWLRAIRNARIDKCCAKCFIGDAFHEVFEGTRYKEKALVELDITPDEKVKAYYLCGLSNGFKYDENTHVAFVPCEGQNIEIDNDRIRLVITDARQIDFQSYQPHPEGEFTEEQRTCRNWIFANYLLDGMPL</sequence>
<proteinExistence type="predicted"/>
<reference evidence="1" key="1">
    <citation type="journal article" date="2021" name="Proc. Natl. Acad. Sci. U.S.A.">
        <title>A Catalog of Tens of Thousands of Viruses from Human Metagenomes Reveals Hidden Associations with Chronic Diseases.</title>
        <authorList>
            <person name="Tisza M.J."/>
            <person name="Buck C.B."/>
        </authorList>
    </citation>
    <scope>NUCLEOTIDE SEQUENCE</scope>
    <source>
        <strain evidence="1">CtjfQ5</strain>
    </source>
</reference>
<evidence type="ECO:0000313" key="1">
    <source>
        <dbReference type="EMBL" id="DAD66246.1"/>
    </source>
</evidence>
<protein>
    <submittedName>
        <fullName evidence="1">Uncharacterized protein</fullName>
    </submittedName>
</protein>
<accession>A0A8S5L8L5</accession>
<dbReference type="EMBL" id="BK014655">
    <property type="protein sequence ID" value="DAD66246.1"/>
    <property type="molecule type" value="Genomic_DNA"/>
</dbReference>